<dbReference type="SUPFAM" id="SSF54909">
    <property type="entry name" value="Dimeric alpha+beta barrel"/>
    <property type="match status" value="1"/>
</dbReference>
<reference evidence="1 4" key="4">
    <citation type="submission" date="2024-06" db="EMBL/GenBank/DDBJ databases">
        <authorList>
            <person name="Steensen K."/>
            <person name="Seneca J."/>
            <person name="Bartlau N."/>
            <person name="Yu A.X."/>
            <person name="Polz M.F."/>
        </authorList>
    </citation>
    <scope>NUCLEOTIDE SEQUENCE [LARGE SCALE GENOMIC DNA]</scope>
    <source>
        <strain evidence="1 4">1F260</strain>
    </source>
</reference>
<dbReference type="EMBL" id="JBGONM010000003">
    <property type="protein sequence ID" value="MEZ8079881.1"/>
    <property type="molecule type" value="Genomic_DNA"/>
</dbReference>
<dbReference type="InterPro" id="IPR009874">
    <property type="entry name" value="DUF1428"/>
</dbReference>
<reference evidence="2" key="2">
    <citation type="submission" date="2016-07" db="EMBL/GenBank/DDBJ databases">
        <authorList>
            <person name="Wan K."/>
            <person name="Booth B."/>
            <person name="Spirohn K."/>
            <person name="Hao T."/>
            <person name="Hu Y."/>
            <person name="Calderwood M."/>
            <person name="Hill D."/>
            <person name="Mohr S."/>
            <person name="Vidal M."/>
            <person name="Celniker S."/>
            <person name="Perrimon N."/>
        </authorList>
    </citation>
    <scope>NUCLEOTIDE SEQUENCE</scope>
    <source>
        <strain evidence="2">10N.261.45.A10</strain>
    </source>
</reference>
<accession>A0A2N7L3E0</accession>
<comment type="caution">
    <text evidence="2">The sequence shown here is derived from an EMBL/GenBank/DDBJ whole genome shotgun (WGS) entry which is preliminary data.</text>
</comment>
<dbReference type="InterPro" id="IPR011008">
    <property type="entry name" value="Dimeric_a/b-barrel"/>
</dbReference>
<evidence type="ECO:0000313" key="4">
    <source>
        <dbReference type="Proteomes" id="UP001569154"/>
    </source>
</evidence>
<dbReference type="Proteomes" id="UP001569154">
    <property type="component" value="Unassembled WGS sequence"/>
</dbReference>
<reference evidence="3" key="1">
    <citation type="submission" date="2016-07" db="EMBL/GenBank/DDBJ databases">
        <title>Nontailed viruses are major unrecognized killers of bacteria in the ocean.</title>
        <authorList>
            <person name="Kauffman K."/>
            <person name="Hussain F."/>
            <person name="Yang J."/>
            <person name="Arevalo P."/>
            <person name="Brown J."/>
            <person name="Cutler M."/>
            <person name="Kelly L."/>
            <person name="Polz M.F."/>
        </authorList>
    </citation>
    <scope>NUCLEOTIDE SEQUENCE [LARGE SCALE GENOMIC DNA]</scope>
    <source>
        <strain evidence="3">10N.261.45.A10</strain>
    </source>
</reference>
<proteinExistence type="predicted"/>
<sequence length="113" mass="12935">MLYVDGLITALPAVNQETYRRLLQDVVPLIRAYGAINIVQCSDQESSSYLDLIDVHCTNKVVVFSWIVWPSKEMRDRGMQSMLADPRFENVLNPVMLGGERIELDIELSLNRH</sequence>
<dbReference type="Pfam" id="PF07237">
    <property type="entry name" value="DUF1428"/>
    <property type="match status" value="1"/>
</dbReference>
<reference evidence="2" key="3">
    <citation type="journal article" date="2018" name="Nature">
        <title>A major lineage of non-tailed dsDNA viruses as unrecognized killers of marine bacteria.</title>
        <authorList>
            <person name="Kauffman K.M."/>
            <person name="Hussain F.A."/>
            <person name="Yang J."/>
            <person name="Arevalo P."/>
            <person name="Brown J.M."/>
            <person name="Chang W.K."/>
            <person name="VanInsberghe D."/>
            <person name="Elsherbini J."/>
            <person name="Sharma R.S."/>
            <person name="Cutler M.B."/>
            <person name="Kelly L."/>
            <person name="Polz M.F."/>
        </authorList>
    </citation>
    <scope>NUCLEOTIDE SEQUENCE</scope>
    <source>
        <strain evidence="2">10N.261.45.A10</strain>
    </source>
</reference>
<dbReference type="EMBL" id="MDAL01000071">
    <property type="protein sequence ID" value="PMN87455.1"/>
    <property type="molecule type" value="Genomic_DNA"/>
</dbReference>
<keyword evidence="4" id="KW-1185">Reference proteome</keyword>
<dbReference type="RefSeq" id="WP_017014795.1">
    <property type="nucleotide sequence ID" value="NZ_AJYG02000063.1"/>
</dbReference>
<dbReference type="Gene3D" id="3.30.70.100">
    <property type="match status" value="1"/>
</dbReference>
<dbReference type="AlphaFoldDB" id="A0A2N7L3E0"/>
<dbReference type="Proteomes" id="UP000235387">
    <property type="component" value="Unassembled WGS sequence"/>
</dbReference>
<evidence type="ECO:0000313" key="3">
    <source>
        <dbReference type="Proteomes" id="UP000235387"/>
    </source>
</evidence>
<name>A0A2N7L3E0_9GAMM</name>
<evidence type="ECO:0000313" key="1">
    <source>
        <dbReference type="EMBL" id="MEZ8079881.1"/>
    </source>
</evidence>
<protein>
    <submittedName>
        <fullName evidence="1">DUF1428 domain-containing protein</fullName>
    </submittedName>
</protein>
<evidence type="ECO:0000313" key="2">
    <source>
        <dbReference type="EMBL" id="PMN87455.1"/>
    </source>
</evidence>
<gene>
    <name evidence="1" type="ORF">ACED35_02080</name>
    <name evidence="2" type="ORF">BCT23_08850</name>
</gene>
<organism evidence="2 3">
    <name type="scientific">Enterovibrio norvegicus</name>
    <dbReference type="NCBI Taxonomy" id="188144"/>
    <lineage>
        <taxon>Bacteria</taxon>
        <taxon>Pseudomonadati</taxon>
        <taxon>Pseudomonadota</taxon>
        <taxon>Gammaproteobacteria</taxon>
        <taxon>Vibrionales</taxon>
        <taxon>Vibrionaceae</taxon>
        <taxon>Enterovibrio</taxon>
    </lineage>
</organism>